<evidence type="ECO:0000313" key="2">
    <source>
        <dbReference type="EMBL" id="BAY81279.1"/>
    </source>
</evidence>
<accession>A0A1Z4LJB8</accession>
<sequence length="232" mass="26141">MRTMMSGGRIPKRLVKQRPYENNQPVAPELARKLILEHRGWNGMRVDGHLNLSGASQLYNLPENLTCESLDISDCVNLTNLPKGLHVTRWIELAGSGITSLGKGHGFVLRFRGVRVTDRIAFESDALSGQDILNVENVELRRVLIERLGYEKFVQQVGGLIRHRDRDAGGERQLVYIPFEDDEALMILKVICPSTGHTHVLRVPPYMQNCHQAAAWIAGFDNPDDYHPLIEA</sequence>
<evidence type="ECO:0000259" key="1">
    <source>
        <dbReference type="Pfam" id="PF20530"/>
    </source>
</evidence>
<dbReference type="OrthoDB" id="481535at2"/>
<dbReference type="Proteomes" id="UP000218418">
    <property type="component" value="Chromosome"/>
</dbReference>
<reference evidence="2 3" key="1">
    <citation type="submission" date="2017-06" db="EMBL/GenBank/DDBJ databases">
        <title>Genome sequencing of cyanobaciteial culture collection at National Institute for Environmental Studies (NIES).</title>
        <authorList>
            <person name="Hirose Y."/>
            <person name="Shimura Y."/>
            <person name="Fujisawa T."/>
            <person name="Nakamura Y."/>
            <person name="Kawachi M."/>
        </authorList>
    </citation>
    <scope>NUCLEOTIDE SEQUENCE [LARGE SCALE GENOMIC DNA]</scope>
    <source>
        <strain evidence="2 3">NIES-267</strain>
    </source>
</reference>
<organism evidence="2 3">
    <name type="scientific">Calothrix parasitica NIES-267</name>
    <dbReference type="NCBI Taxonomy" id="1973488"/>
    <lineage>
        <taxon>Bacteria</taxon>
        <taxon>Bacillati</taxon>
        <taxon>Cyanobacteriota</taxon>
        <taxon>Cyanophyceae</taxon>
        <taxon>Nostocales</taxon>
        <taxon>Calotrichaceae</taxon>
        <taxon>Calothrix</taxon>
    </lineage>
</organism>
<protein>
    <recommendedName>
        <fullName evidence="1">DUF6745 domain-containing protein</fullName>
    </recommendedName>
</protein>
<feature type="domain" description="DUF6745" evidence="1">
    <location>
        <begin position="78"/>
        <end position="230"/>
    </location>
</feature>
<dbReference type="EMBL" id="AP018227">
    <property type="protein sequence ID" value="BAY81279.1"/>
    <property type="molecule type" value="Genomic_DNA"/>
</dbReference>
<evidence type="ECO:0000313" key="3">
    <source>
        <dbReference type="Proteomes" id="UP000218418"/>
    </source>
</evidence>
<proteinExistence type="predicted"/>
<dbReference type="InterPro" id="IPR046633">
    <property type="entry name" value="DUF6745"/>
</dbReference>
<gene>
    <name evidence="2" type="ORF">NIES267_07550</name>
</gene>
<keyword evidence="3" id="KW-1185">Reference proteome</keyword>
<name>A0A1Z4LJB8_9CYAN</name>
<dbReference type="AlphaFoldDB" id="A0A1Z4LJB8"/>
<dbReference type="Pfam" id="PF20530">
    <property type="entry name" value="DUF6745"/>
    <property type="match status" value="1"/>
</dbReference>